<evidence type="ECO:0000256" key="2">
    <source>
        <dbReference type="ARBA" id="ARBA00022448"/>
    </source>
</evidence>
<keyword evidence="3 10" id="KW-0812">Transmembrane</keyword>
<evidence type="ECO:0000256" key="1">
    <source>
        <dbReference type="ARBA" id="ARBA00004586"/>
    </source>
</evidence>
<feature type="region of interest" description="Disordered" evidence="9">
    <location>
        <begin position="797"/>
        <end position="827"/>
    </location>
</feature>
<dbReference type="Proteomes" id="UP000827892">
    <property type="component" value="Chromosome II"/>
</dbReference>
<feature type="compositionally biased region" description="Acidic residues" evidence="9">
    <location>
        <begin position="485"/>
        <end position="501"/>
    </location>
</feature>
<dbReference type="CDD" id="cd21675">
    <property type="entry name" value="SMP_TEX2"/>
    <property type="match status" value="1"/>
</dbReference>
<keyword evidence="2" id="KW-0813">Transport</keyword>
<evidence type="ECO:0000313" key="12">
    <source>
        <dbReference type="EMBL" id="ULU06753.1"/>
    </source>
</evidence>
<dbReference type="InterPro" id="IPR001849">
    <property type="entry name" value="PH_domain"/>
</dbReference>
<sequence>MSSTFQKIVRKFSRSGESSNGLAECFVSFRTVPQKFKIFEIQLLTFYGARRFRYFMTVLILFFIQPLTVFKGWCSKVNCVQRQESLFLLPEEHVIPAGGEVQRTSTTPCGSVDESEQKDKVSIGSNDSGKTEQSKIGALLDKAKKKTHKLVSSRKKHNSECGTAEASPVPSMRSLDTISKSEERISSRRSSGGSADQLKRSSMPGNSNLDDESNEILEEMIARKSPNQTLIDPADPSDPFLVQSLIHKCRVLPFFRARLVIFGTLIALTIASPGFITGILWGFYSTVIGFLYFFVSEPKPKEEQKDEWFVGEEEEVERAVVSPLGVDNIDDQGFGLGEGVIYRGWMNELRTRYSPANYHVNSAQSVLVRLEGSMLRICRPAKAVLKHAFYDDPTLKQNQPSMVSQVIYDMKDAQVSLRPKRLARRRWWSRKYPIHIRFAHSSSSLIETDHSTKAKSRGMSRSASMAPHPNISESGANLRKKSISDDETDGYTAESETEGEEEQRKVVRCNSASDIHEFKESRTHKKRGRSIYLFVRAAREKERWFHLLREACARARNSPQVRRCMSVIVKTCSSASLPEEIFNGEDGATNTSVAVDALTAEKEDFNDALFNSPKRTRLPKEYEYLKYRSNYASFVKQIATILSVQVPPRPERNSTVSVDLGTMKWAPGAQQISTELVDSINVLATRIFFDFCRDDFWIRQVKQKIQSKLATIHLPYFIEKLELGELKFGTVAPKFTAVYTPKVDEWGTWVDFEMKYKGGIRLVLQTSVNLIKLQSGSQQVDTEKRVNRWTESIRVTRYSDSDLPESPESSPDEDFGAKNNSEGNTKEKTGKKILSIVERAAQSSFFRKAAKLQAVARLIEDVSTTPLILNVEVEEVEGPMTCNIPPPPSDRLWYAFRKRPVFKLRAVPQVGDRSVDLSTVSEWIETKLRQVLEKNLVCPNMDDIILPVLSGNPLLHMGYNR</sequence>
<evidence type="ECO:0000256" key="10">
    <source>
        <dbReference type="SAM" id="Phobius"/>
    </source>
</evidence>
<dbReference type="GO" id="GO:0008289">
    <property type="term" value="F:lipid binding"/>
    <property type="evidence" value="ECO:0007669"/>
    <property type="project" value="UniProtKB-KW"/>
</dbReference>
<evidence type="ECO:0000259" key="11">
    <source>
        <dbReference type="PROSITE" id="PS51847"/>
    </source>
</evidence>
<feature type="transmembrane region" description="Helical" evidence="10">
    <location>
        <begin position="251"/>
        <end position="271"/>
    </location>
</feature>
<accession>A0AAE9DM94</accession>
<evidence type="ECO:0000256" key="8">
    <source>
        <dbReference type="ARBA" id="ARBA00023136"/>
    </source>
</evidence>
<evidence type="ECO:0000256" key="4">
    <source>
        <dbReference type="ARBA" id="ARBA00022824"/>
    </source>
</evidence>
<evidence type="ECO:0000256" key="7">
    <source>
        <dbReference type="ARBA" id="ARBA00023121"/>
    </source>
</evidence>
<dbReference type="InterPro" id="IPR031468">
    <property type="entry name" value="SMP_LBD"/>
</dbReference>
<organism evidence="12 13">
    <name type="scientific">Caenorhabditis briggsae</name>
    <dbReference type="NCBI Taxonomy" id="6238"/>
    <lineage>
        <taxon>Eukaryota</taxon>
        <taxon>Metazoa</taxon>
        <taxon>Ecdysozoa</taxon>
        <taxon>Nematoda</taxon>
        <taxon>Chromadorea</taxon>
        <taxon>Rhabditida</taxon>
        <taxon>Rhabditina</taxon>
        <taxon>Rhabditomorpha</taxon>
        <taxon>Rhabditoidea</taxon>
        <taxon>Rhabditidae</taxon>
        <taxon>Peloderinae</taxon>
        <taxon>Caenorhabditis</taxon>
    </lineage>
</organism>
<evidence type="ECO:0000256" key="9">
    <source>
        <dbReference type="SAM" id="MobiDB-lite"/>
    </source>
</evidence>
<keyword evidence="5 10" id="KW-1133">Transmembrane helix</keyword>
<name>A0AAE9DM94_CAEBR</name>
<evidence type="ECO:0000313" key="13">
    <source>
        <dbReference type="Proteomes" id="UP000827892"/>
    </source>
</evidence>
<dbReference type="PANTHER" id="PTHR13466">
    <property type="entry name" value="TEX2 PROTEIN-RELATED"/>
    <property type="match status" value="1"/>
</dbReference>
<keyword evidence="7" id="KW-0446">Lipid-binding</keyword>
<dbReference type="GO" id="GO:0006869">
    <property type="term" value="P:lipid transport"/>
    <property type="evidence" value="ECO:0007669"/>
    <property type="project" value="UniProtKB-KW"/>
</dbReference>
<comment type="subcellular location">
    <subcellularLocation>
        <location evidence="1">Endoplasmic reticulum membrane</location>
    </subcellularLocation>
</comment>
<dbReference type="EMBL" id="CP090892">
    <property type="protein sequence ID" value="ULU06753.1"/>
    <property type="molecule type" value="Genomic_DNA"/>
</dbReference>
<dbReference type="PROSITE" id="PS51847">
    <property type="entry name" value="SMP"/>
    <property type="match status" value="1"/>
</dbReference>
<dbReference type="AlphaFoldDB" id="A0AAE9DM94"/>
<feature type="compositionally biased region" description="Acidic residues" evidence="9">
    <location>
        <begin position="802"/>
        <end position="814"/>
    </location>
</feature>
<keyword evidence="6" id="KW-0445">Lipid transport</keyword>
<keyword evidence="4" id="KW-0256">Endoplasmic reticulum</keyword>
<gene>
    <name evidence="12" type="ORF">L3Y34_018510</name>
</gene>
<feature type="transmembrane region" description="Helical" evidence="10">
    <location>
        <begin position="54"/>
        <end position="73"/>
    </location>
</feature>
<feature type="domain" description="SMP-LTD" evidence="11">
    <location>
        <begin position="673"/>
        <end position="947"/>
    </location>
</feature>
<feature type="region of interest" description="Disordered" evidence="9">
    <location>
        <begin position="99"/>
        <end position="211"/>
    </location>
</feature>
<dbReference type="SMART" id="SM00233">
    <property type="entry name" value="PH"/>
    <property type="match status" value="1"/>
</dbReference>
<evidence type="ECO:0000256" key="3">
    <source>
        <dbReference type="ARBA" id="ARBA00022692"/>
    </source>
</evidence>
<evidence type="ECO:0000256" key="5">
    <source>
        <dbReference type="ARBA" id="ARBA00022989"/>
    </source>
</evidence>
<dbReference type="PANTHER" id="PTHR13466:SF0">
    <property type="entry name" value="SMP-LTD DOMAIN-CONTAINING PROTEIN"/>
    <property type="match status" value="1"/>
</dbReference>
<protein>
    <recommendedName>
        <fullName evidence="11">SMP-LTD domain-containing protein</fullName>
    </recommendedName>
</protein>
<evidence type="ECO:0000256" key="6">
    <source>
        <dbReference type="ARBA" id="ARBA00023055"/>
    </source>
</evidence>
<keyword evidence="8 10" id="KW-0472">Membrane</keyword>
<dbReference type="GO" id="GO:0005789">
    <property type="term" value="C:endoplasmic reticulum membrane"/>
    <property type="evidence" value="ECO:0007669"/>
    <property type="project" value="UniProtKB-SubCell"/>
</dbReference>
<feature type="compositionally biased region" description="Basic residues" evidence="9">
    <location>
        <begin position="143"/>
        <end position="157"/>
    </location>
</feature>
<proteinExistence type="predicted"/>
<reference evidence="12 13" key="1">
    <citation type="submission" date="2022-05" db="EMBL/GenBank/DDBJ databases">
        <title>Chromosome-level reference genomes for two strains of Caenorhabditis briggsae: an improved platform for comparative genomics.</title>
        <authorList>
            <person name="Stevens L."/>
            <person name="Andersen E.C."/>
        </authorList>
    </citation>
    <scope>NUCLEOTIDE SEQUENCE [LARGE SCALE GENOMIC DNA]</scope>
    <source>
        <strain evidence="12">QX1410_ONT</strain>
        <tissue evidence="12">Whole-organism</tissue>
    </source>
</reference>
<feature type="region of interest" description="Disordered" evidence="9">
    <location>
        <begin position="447"/>
        <end position="506"/>
    </location>
</feature>